<evidence type="ECO:0000256" key="9">
    <source>
        <dbReference type="ARBA" id="ARBA00023065"/>
    </source>
</evidence>
<evidence type="ECO:0000256" key="8">
    <source>
        <dbReference type="ARBA" id="ARBA00023047"/>
    </source>
</evidence>
<keyword evidence="8" id="KW-0625">Polysaccharide transport</keyword>
<keyword evidence="13" id="KW-0998">Cell outer membrane</keyword>
<dbReference type="InterPro" id="IPR003715">
    <property type="entry name" value="Poly_export_N"/>
</dbReference>
<feature type="domain" description="SLBB" evidence="16">
    <location>
        <begin position="117"/>
        <end position="196"/>
    </location>
</feature>
<keyword evidence="4" id="KW-1134">Transmembrane beta strand</keyword>
<keyword evidence="3" id="KW-0813">Transport</keyword>
<evidence type="ECO:0000256" key="5">
    <source>
        <dbReference type="ARBA" id="ARBA00022597"/>
    </source>
</evidence>
<sequence>MKNIIFILISLLLISCSNKHTLFQSKNIVSIKPNKVLKYKIMPNDRISITSYEYPKLTPNKINRDGLVVNRDGSISLPLIGIVKIAGLTEYEGARLLEKKYKKYLKKPSFNIEVTDRKVYILGEVEKAGEIKINREEVSIMEVIATAKGFTDYAIRDDVIILSQGDNISMRRVDLTNFTSLANSNIYLSNRDIVYVPSTKWKEFKIKGGDGINFIFNTLANVVSPIATIQNITK</sequence>
<name>A0A1W1EHC0_9ZZZZ</name>
<comment type="subcellular location">
    <subcellularLocation>
        <location evidence="1">Cell outer membrane</location>
        <topology evidence="1">Multi-pass membrane protein</topology>
    </subcellularLocation>
</comment>
<evidence type="ECO:0000256" key="10">
    <source>
        <dbReference type="ARBA" id="ARBA00023114"/>
    </source>
</evidence>
<evidence type="ECO:0000256" key="1">
    <source>
        <dbReference type="ARBA" id="ARBA00004571"/>
    </source>
</evidence>
<evidence type="ECO:0000256" key="7">
    <source>
        <dbReference type="ARBA" id="ARBA00022729"/>
    </source>
</evidence>
<gene>
    <name evidence="17" type="ORF">MNB_SV-15-1505</name>
</gene>
<proteinExistence type="inferred from homology"/>
<evidence type="ECO:0000313" key="17">
    <source>
        <dbReference type="EMBL" id="SHO80251.1"/>
    </source>
</evidence>
<dbReference type="GO" id="GO:0015159">
    <property type="term" value="F:polysaccharide transmembrane transporter activity"/>
    <property type="evidence" value="ECO:0007669"/>
    <property type="project" value="InterPro"/>
</dbReference>
<dbReference type="Gene3D" id="3.30.1950.10">
    <property type="entry name" value="wza like domain"/>
    <property type="match status" value="1"/>
</dbReference>
<keyword evidence="14" id="KW-0449">Lipoprotein</keyword>
<evidence type="ECO:0000256" key="11">
    <source>
        <dbReference type="ARBA" id="ARBA00023136"/>
    </source>
</evidence>
<keyword evidence="6" id="KW-0812">Transmembrane</keyword>
<keyword evidence="10" id="KW-0626">Porin</keyword>
<accession>A0A1W1EHC0</accession>
<protein>
    <submittedName>
        <fullName evidence="17">Polysaccharide export outer membrane protein</fullName>
    </submittedName>
</protein>
<keyword evidence="7" id="KW-0732">Signal</keyword>
<dbReference type="PANTHER" id="PTHR33619">
    <property type="entry name" value="POLYSACCHARIDE EXPORT PROTEIN GFCE-RELATED"/>
    <property type="match status" value="1"/>
</dbReference>
<reference evidence="17" key="1">
    <citation type="submission" date="2016-10" db="EMBL/GenBank/DDBJ databases">
        <authorList>
            <person name="de Groot N.N."/>
        </authorList>
    </citation>
    <scope>NUCLEOTIDE SEQUENCE</scope>
</reference>
<evidence type="ECO:0000256" key="4">
    <source>
        <dbReference type="ARBA" id="ARBA00022452"/>
    </source>
</evidence>
<dbReference type="GO" id="GO:0009279">
    <property type="term" value="C:cell outer membrane"/>
    <property type="evidence" value="ECO:0007669"/>
    <property type="project" value="UniProtKB-SubCell"/>
</dbReference>
<dbReference type="InterPro" id="IPR049712">
    <property type="entry name" value="Poly_export"/>
</dbReference>
<dbReference type="Pfam" id="PF22461">
    <property type="entry name" value="SLBB_2"/>
    <property type="match status" value="1"/>
</dbReference>
<keyword evidence="9" id="KW-0406">Ion transport</keyword>
<evidence type="ECO:0000259" key="16">
    <source>
        <dbReference type="Pfam" id="PF22461"/>
    </source>
</evidence>
<dbReference type="Gene3D" id="3.10.560.10">
    <property type="entry name" value="Outer membrane lipoprotein wza domain like"/>
    <property type="match status" value="1"/>
</dbReference>
<dbReference type="PROSITE" id="PS51257">
    <property type="entry name" value="PROKAR_LIPOPROTEIN"/>
    <property type="match status" value="1"/>
</dbReference>
<dbReference type="GO" id="GO:0046930">
    <property type="term" value="C:pore complex"/>
    <property type="evidence" value="ECO:0007669"/>
    <property type="project" value="UniProtKB-KW"/>
</dbReference>
<dbReference type="EMBL" id="FRYL01000001">
    <property type="protein sequence ID" value="SHO80251.1"/>
    <property type="molecule type" value="Genomic_DNA"/>
</dbReference>
<feature type="domain" description="Polysaccharide export protein N-terminal" evidence="15">
    <location>
        <begin position="38"/>
        <end position="115"/>
    </location>
</feature>
<keyword evidence="12" id="KW-0564">Palmitate</keyword>
<evidence type="ECO:0000256" key="13">
    <source>
        <dbReference type="ARBA" id="ARBA00023237"/>
    </source>
</evidence>
<dbReference type="GO" id="GO:0006811">
    <property type="term" value="P:monoatomic ion transport"/>
    <property type="evidence" value="ECO:0007669"/>
    <property type="project" value="UniProtKB-KW"/>
</dbReference>
<evidence type="ECO:0000256" key="3">
    <source>
        <dbReference type="ARBA" id="ARBA00022448"/>
    </source>
</evidence>
<dbReference type="AlphaFoldDB" id="A0A1W1EHC0"/>
<evidence type="ECO:0000256" key="6">
    <source>
        <dbReference type="ARBA" id="ARBA00022692"/>
    </source>
</evidence>
<dbReference type="Pfam" id="PF02563">
    <property type="entry name" value="Poly_export"/>
    <property type="match status" value="1"/>
</dbReference>
<evidence type="ECO:0000256" key="14">
    <source>
        <dbReference type="ARBA" id="ARBA00023288"/>
    </source>
</evidence>
<evidence type="ECO:0000256" key="12">
    <source>
        <dbReference type="ARBA" id="ARBA00023139"/>
    </source>
</evidence>
<organism evidence="17">
    <name type="scientific">hydrothermal vent metagenome</name>
    <dbReference type="NCBI Taxonomy" id="652676"/>
    <lineage>
        <taxon>unclassified sequences</taxon>
        <taxon>metagenomes</taxon>
        <taxon>ecological metagenomes</taxon>
    </lineage>
</organism>
<evidence type="ECO:0000256" key="2">
    <source>
        <dbReference type="ARBA" id="ARBA00009450"/>
    </source>
</evidence>
<comment type="similarity">
    <text evidence="2">Belongs to the BexD/CtrA/VexA family.</text>
</comment>
<dbReference type="InterPro" id="IPR054765">
    <property type="entry name" value="SLBB_dom"/>
</dbReference>
<dbReference type="PANTHER" id="PTHR33619:SF3">
    <property type="entry name" value="POLYSACCHARIDE EXPORT PROTEIN GFCE-RELATED"/>
    <property type="match status" value="1"/>
</dbReference>
<keyword evidence="11" id="KW-0472">Membrane</keyword>
<dbReference type="GO" id="GO:0015288">
    <property type="term" value="F:porin activity"/>
    <property type="evidence" value="ECO:0007669"/>
    <property type="project" value="UniProtKB-KW"/>
</dbReference>
<keyword evidence="5" id="KW-0762">Sugar transport</keyword>
<evidence type="ECO:0000259" key="15">
    <source>
        <dbReference type="Pfam" id="PF02563"/>
    </source>
</evidence>